<protein>
    <submittedName>
        <fullName evidence="2">Uncharacterized protein</fullName>
    </submittedName>
</protein>
<evidence type="ECO:0000256" key="1">
    <source>
        <dbReference type="SAM" id="MobiDB-lite"/>
    </source>
</evidence>
<feature type="compositionally biased region" description="Gly residues" evidence="1">
    <location>
        <begin position="452"/>
        <end position="462"/>
    </location>
</feature>
<feature type="compositionally biased region" description="Basic and acidic residues" evidence="1">
    <location>
        <begin position="51"/>
        <end position="62"/>
    </location>
</feature>
<proteinExistence type="predicted"/>
<reference evidence="2" key="1">
    <citation type="submission" date="2021-01" db="EMBL/GenBank/DDBJ databases">
        <authorList>
            <person name="Corre E."/>
            <person name="Pelletier E."/>
            <person name="Niang G."/>
            <person name="Scheremetjew M."/>
            <person name="Finn R."/>
            <person name="Kale V."/>
            <person name="Holt S."/>
            <person name="Cochrane G."/>
            <person name="Meng A."/>
            <person name="Brown T."/>
            <person name="Cohen L."/>
        </authorList>
    </citation>
    <scope>NUCLEOTIDE SEQUENCE</scope>
    <source>
        <strain evidence="2">UTEX LB 985</strain>
    </source>
</reference>
<gene>
    <name evidence="2" type="ORF">CBRE1094_LOCUS6098</name>
</gene>
<dbReference type="AlphaFoldDB" id="A0A7S2C3K2"/>
<feature type="region of interest" description="Disordered" evidence="1">
    <location>
        <begin position="415"/>
        <end position="462"/>
    </location>
</feature>
<accession>A0A7S2C3K2</accession>
<feature type="compositionally biased region" description="Low complexity" evidence="1">
    <location>
        <begin position="68"/>
        <end position="80"/>
    </location>
</feature>
<feature type="compositionally biased region" description="Low complexity" evidence="1">
    <location>
        <begin position="38"/>
        <end position="50"/>
    </location>
</feature>
<feature type="compositionally biased region" description="Acidic residues" evidence="1">
    <location>
        <begin position="90"/>
        <end position="104"/>
    </location>
</feature>
<dbReference type="EMBL" id="HBGU01011072">
    <property type="protein sequence ID" value="CAD9414709.1"/>
    <property type="molecule type" value="Transcribed_RNA"/>
</dbReference>
<evidence type="ECO:0000313" key="2">
    <source>
        <dbReference type="EMBL" id="CAD9414709.1"/>
    </source>
</evidence>
<feature type="region of interest" description="Disordered" evidence="1">
    <location>
        <begin position="131"/>
        <end position="152"/>
    </location>
</feature>
<name>A0A7S2C3K2_9EUKA</name>
<feature type="compositionally biased region" description="Pro residues" evidence="1">
    <location>
        <begin position="1"/>
        <end position="11"/>
    </location>
</feature>
<feature type="compositionally biased region" description="Low complexity" evidence="1">
    <location>
        <begin position="420"/>
        <end position="433"/>
    </location>
</feature>
<feature type="region of interest" description="Disordered" evidence="1">
    <location>
        <begin position="1"/>
        <end position="104"/>
    </location>
</feature>
<organism evidence="2">
    <name type="scientific">Haptolina brevifila</name>
    <dbReference type="NCBI Taxonomy" id="156173"/>
    <lineage>
        <taxon>Eukaryota</taxon>
        <taxon>Haptista</taxon>
        <taxon>Haptophyta</taxon>
        <taxon>Prymnesiophyceae</taxon>
        <taxon>Prymnesiales</taxon>
        <taxon>Prymnesiaceae</taxon>
        <taxon>Haptolina</taxon>
    </lineage>
</organism>
<sequence length="462" mass="46935">MAGRPQMPPPMAASSGQQRPERSHHKKRQAGPGRPPKEGAAPPAAGSSAPPRERDRSRDRDRHRSHRAAVPPAASSSFVATGLYLRPSDGAEEAPTYEDVDSEEEAFSQLMLTVDTQRRDELAALLPRHLRDVRPPTETDDSAAGDAPPREAEVVSAAAVDDDPVDIPSFDVGTSGGSLSLGAAAAAAAVAALKARTGAPAPSAPAAPKAFASPSTAEPGITLVPNTALPNTALLSKAGGFAGGLAESAANGTAAPQRTVVARLRIGRGGRVLIDRDAGRGGGPRYTRTCWHTVLATPGGTHESGGVVGSSSSSSSARIAAATGASSIGGITSGDGASGSDRTMQRPVLPVAALTQMLQSGRACPPQLLDQGVDPDAAWRRNEPVPIKRGPLLFDFKWLPKPEFVPSKQVADAPMDEADAAAVPAANSAAPGASVPDSLAGRKRKAADMPGLGTGGTNGSMA</sequence>